<dbReference type="InterPro" id="IPR050523">
    <property type="entry name" value="AKR_Detox_Biosynth"/>
</dbReference>
<dbReference type="SUPFAM" id="SSF51430">
    <property type="entry name" value="NAD(P)-linked oxidoreductase"/>
    <property type="match status" value="1"/>
</dbReference>
<dbReference type="InterPro" id="IPR023210">
    <property type="entry name" value="NADP_OxRdtase_dom"/>
</dbReference>
<sequence>MNKRPLGKTGFDIAPIVFGGNVFGWTLDEKASFDVLDAFVDHGFDAIDTADVYSRWVAGNRGGESETIIGRWLKARPGVRDKLKIFTKVGMDLGEPGHKGLSEQWIMQAVDASLARLGIEQIDLYFSHFPDDEVAHAETLGAYAKLQQAGKIRAIGASNFNAAQLGEALRVSRVQQLPAYQVLQPEYNLYDRGSYDGALRDLCLREGLGVVTYYSLASGFLSGKYRSEADLGKSARGDGIAKYLDARGMAILDALDEVAGRHRVKQAEVALAWLIARDGVTAPIASGTSRAHIESFARAASLTLDADDLGALDGASRAAPAAA</sequence>
<keyword evidence="3" id="KW-1185">Reference proteome</keyword>
<dbReference type="Pfam" id="PF00248">
    <property type="entry name" value="Aldo_ket_red"/>
    <property type="match status" value="1"/>
</dbReference>
<reference evidence="2" key="1">
    <citation type="submission" date="2020-03" db="EMBL/GenBank/DDBJ databases">
        <title>Solimonas marina sp. nov., isolated from deep seawater of the Pacific Ocean.</title>
        <authorList>
            <person name="Liu X."/>
            <person name="Lai Q."/>
            <person name="Sun F."/>
            <person name="Gai Y."/>
            <person name="Li G."/>
            <person name="Shao Z."/>
        </authorList>
    </citation>
    <scope>NUCLEOTIDE SEQUENCE</scope>
    <source>
        <strain evidence="2">C16B3</strain>
    </source>
</reference>
<protein>
    <submittedName>
        <fullName evidence="2">Aldo/keto reductase</fullName>
    </submittedName>
</protein>
<dbReference type="PANTHER" id="PTHR43364">
    <property type="entry name" value="NADH-SPECIFIC METHYLGLYOXAL REDUCTASE-RELATED"/>
    <property type="match status" value="1"/>
</dbReference>
<dbReference type="InterPro" id="IPR036812">
    <property type="entry name" value="NAD(P)_OxRdtase_dom_sf"/>
</dbReference>
<dbReference type="CDD" id="cd19081">
    <property type="entry name" value="AKR_AKR9C1"/>
    <property type="match status" value="1"/>
</dbReference>
<dbReference type="Gene3D" id="3.20.20.100">
    <property type="entry name" value="NADP-dependent oxidoreductase domain"/>
    <property type="match status" value="1"/>
</dbReference>
<proteinExistence type="predicted"/>
<dbReference type="PANTHER" id="PTHR43364:SF6">
    <property type="entry name" value="OXIDOREDUCTASE-RELATED"/>
    <property type="match status" value="1"/>
</dbReference>
<evidence type="ECO:0000259" key="1">
    <source>
        <dbReference type="Pfam" id="PF00248"/>
    </source>
</evidence>
<dbReference type="Proteomes" id="UP000653472">
    <property type="component" value="Unassembled WGS sequence"/>
</dbReference>
<name>A0A970B5T2_9GAMM</name>
<dbReference type="EMBL" id="JAAVXB010000003">
    <property type="protein sequence ID" value="NKF21920.1"/>
    <property type="molecule type" value="Genomic_DNA"/>
</dbReference>
<comment type="caution">
    <text evidence="2">The sequence shown here is derived from an EMBL/GenBank/DDBJ whole genome shotgun (WGS) entry which is preliminary data.</text>
</comment>
<feature type="domain" description="NADP-dependent oxidoreductase" evidence="1">
    <location>
        <begin position="15"/>
        <end position="315"/>
    </location>
</feature>
<accession>A0A970B5T2</accession>
<dbReference type="GO" id="GO:0005829">
    <property type="term" value="C:cytosol"/>
    <property type="evidence" value="ECO:0007669"/>
    <property type="project" value="TreeGrafter"/>
</dbReference>
<gene>
    <name evidence="2" type="ORF">G7Y82_06290</name>
</gene>
<evidence type="ECO:0000313" key="2">
    <source>
        <dbReference type="EMBL" id="NKF21920.1"/>
    </source>
</evidence>
<organism evidence="2 3">
    <name type="scientific">Solimonas marina</name>
    <dbReference type="NCBI Taxonomy" id="2714601"/>
    <lineage>
        <taxon>Bacteria</taxon>
        <taxon>Pseudomonadati</taxon>
        <taxon>Pseudomonadota</taxon>
        <taxon>Gammaproteobacteria</taxon>
        <taxon>Nevskiales</taxon>
        <taxon>Nevskiaceae</taxon>
        <taxon>Solimonas</taxon>
    </lineage>
</organism>
<dbReference type="RefSeq" id="WP_168147188.1">
    <property type="nucleotide sequence ID" value="NZ_JAAVXB010000003.1"/>
</dbReference>
<dbReference type="AlphaFoldDB" id="A0A970B5T2"/>
<evidence type="ECO:0000313" key="3">
    <source>
        <dbReference type="Proteomes" id="UP000653472"/>
    </source>
</evidence>